<dbReference type="InterPro" id="IPR008978">
    <property type="entry name" value="HSP20-like_chaperone"/>
</dbReference>
<dbReference type="GO" id="GO:0005634">
    <property type="term" value="C:nucleus"/>
    <property type="evidence" value="ECO:0007669"/>
    <property type="project" value="TreeGrafter"/>
</dbReference>
<dbReference type="PANTHER" id="PTHR22932:SF4">
    <property type="entry name" value="PROTEIN PTGES3L-RELATED"/>
    <property type="match status" value="1"/>
</dbReference>
<dbReference type="GO" id="GO:0051131">
    <property type="term" value="P:chaperone-mediated protein complex assembly"/>
    <property type="evidence" value="ECO:0007669"/>
    <property type="project" value="TreeGrafter"/>
</dbReference>
<evidence type="ECO:0000313" key="4">
    <source>
        <dbReference type="EMBL" id="KAF6091883.1"/>
    </source>
</evidence>
<keyword evidence="2" id="KW-0963">Cytoplasm</keyword>
<dbReference type="PROSITE" id="PS51203">
    <property type="entry name" value="CS"/>
    <property type="match status" value="1"/>
</dbReference>
<evidence type="ECO:0000256" key="2">
    <source>
        <dbReference type="RuleBase" id="RU369032"/>
    </source>
</evidence>
<comment type="similarity">
    <text evidence="1 2">Belongs to the p23/wos2 family.</text>
</comment>
<dbReference type="InterPro" id="IPR045250">
    <property type="entry name" value="p23-like"/>
</dbReference>
<evidence type="ECO:0000259" key="3">
    <source>
        <dbReference type="PROSITE" id="PS51203"/>
    </source>
</evidence>
<keyword evidence="2" id="KW-0143">Chaperone</keyword>
<name>A0A833ZFE1_9CHIR</name>
<dbReference type="InterPro" id="IPR007052">
    <property type="entry name" value="CS_dom"/>
</dbReference>
<dbReference type="Proteomes" id="UP000664940">
    <property type="component" value="Unassembled WGS sequence"/>
</dbReference>
<organism evidence="4 5">
    <name type="scientific">Phyllostomus discolor</name>
    <name type="common">pale spear-nosed bat</name>
    <dbReference type="NCBI Taxonomy" id="89673"/>
    <lineage>
        <taxon>Eukaryota</taxon>
        <taxon>Metazoa</taxon>
        <taxon>Chordata</taxon>
        <taxon>Craniata</taxon>
        <taxon>Vertebrata</taxon>
        <taxon>Euteleostomi</taxon>
        <taxon>Mammalia</taxon>
        <taxon>Eutheria</taxon>
        <taxon>Laurasiatheria</taxon>
        <taxon>Chiroptera</taxon>
        <taxon>Yangochiroptera</taxon>
        <taxon>Phyllostomidae</taxon>
        <taxon>Phyllostominae</taxon>
        <taxon>Phyllostomus</taxon>
    </lineage>
</organism>
<dbReference type="SUPFAM" id="SSF49764">
    <property type="entry name" value="HSP20-like chaperones"/>
    <property type="match status" value="1"/>
</dbReference>
<evidence type="ECO:0000256" key="1">
    <source>
        <dbReference type="ARBA" id="ARBA00025733"/>
    </source>
</evidence>
<evidence type="ECO:0000313" key="5">
    <source>
        <dbReference type="Proteomes" id="UP000664940"/>
    </source>
</evidence>
<dbReference type="Gene3D" id="2.60.40.790">
    <property type="match status" value="1"/>
</dbReference>
<dbReference type="GO" id="GO:0006457">
    <property type="term" value="P:protein folding"/>
    <property type="evidence" value="ECO:0007669"/>
    <property type="project" value="TreeGrafter"/>
</dbReference>
<dbReference type="AlphaFoldDB" id="A0A833ZFE1"/>
<comment type="caution">
    <text evidence="4">The sequence shown here is derived from an EMBL/GenBank/DDBJ whole genome shotgun (WGS) entry which is preliminary data.</text>
</comment>
<dbReference type="EMBL" id="JABVXQ010000008">
    <property type="protein sequence ID" value="KAF6091883.1"/>
    <property type="molecule type" value="Genomic_DNA"/>
</dbReference>
<feature type="domain" description="CS" evidence="3">
    <location>
        <begin position="1"/>
        <end position="73"/>
    </location>
</feature>
<dbReference type="GO" id="GO:0051879">
    <property type="term" value="F:Hsp90 protein binding"/>
    <property type="evidence" value="ECO:0007669"/>
    <property type="project" value="UniProtKB-UniRule"/>
</dbReference>
<reference evidence="4 5" key="1">
    <citation type="journal article" date="2020" name="Nature">
        <title>Six reference-quality genomes reveal evolution of bat adaptations.</title>
        <authorList>
            <person name="Jebb D."/>
            <person name="Huang Z."/>
            <person name="Pippel M."/>
            <person name="Hughes G.M."/>
            <person name="Lavrichenko K."/>
            <person name="Devanna P."/>
            <person name="Winkler S."/>
            <person name="Jermiin L.S."/>
            <person name="Skirmuntt E.C."/>
            <person name="Katzourakis A."/>
            <person name="Burkitt-Gray L."/>
            <person name="Ray D.A."/>
            <person name="Sullivan K.A.M."/>
            <person name="Roscito J.G."/>
            <person name="Kirilenko B.M."/>
            <person name="Davalos L.M."/>
            <person name="Corthals A.P."/>
            <person name="Power M.L."/>
            <person name="Jones G."/>
            <person name="Ransome R.D."/>
            <person name="Dechmann D.K.N."/>
            <person name="Locatelli A.G."/>
            <person name="Puechmaille S.J."/>
            <person name="Fedrigo O."/>
            <person name="Jarvis E.D."/>
            <person name="Hiller M."/>
            <person name="Vernes S.C."/>
            <person name="Myers E.W."/>
            <person name="Teeling E.C."/>
        </authorList>
    </citation>
    <scope>NUCLEOTIDE SEQUENCE [LARGE SCALE GENOMIC DNA]</scope>
    <source>
        <strain evidence="4">Bat1K_MPI-CBG_1</strain>
    </source>
</reference>
<gene>
    <name evidence="4" type="ORF">HJG60_000021</name>
</gene>
<proteinExistence type="inferred from homology"/>
<accession>A0A833ZFE1</accession>
<dbReference type="PANTHER" id="PTHR22932">
    <property type="entry name" value="TELOMERASE-BINDING PROTEIN P23 HSP90 CO-CHAPERONE"/>
    <property type="match status" value="1"/>
</dbReference>
<sequence>MEFCVEDSTDVHVLIEDHRIVFSCRNADGVELYNEIEFYAKVNSKDSQDKRSGRSITCFVRKWKEKVAWPRLTKEDIKVGGGLLVLLCSLPMCAGARARSGNLHSLPFPPTFSRSLGSCLFDFLDNIGSIPLSLPNSGLIHHWVKFVVYFQPTPDLFNASLPLRSV</sequence>
<protein>
    <recommendedName>
        <fullName evidence="3">CS domain-containing protein</fullName>
    </recommendedName>
</protein>
<dbReference type="GO" id="GO:0005829">
    <property type="term" value="C:cytosol"/>
    <property type="evidence" value="ECO:0007669"/>
    <property type="project" value="TreeGrafter"/>
</dbReference>
<dbReference type="GO" id="GO:0051087">
    <property type="term" value="F:protein-folding chaperone binding"/>
    <property type="evidence" value="ECO:0007669"/>
    <property type="project" value="TreeGrafter"/>
</dbReference>